<dbReference type="EMBL" id="CATOBB020000773">
    <property type="protein sequence ID" value="CAM9186083.1"/>
    <property type="molecule type" value="Genomic_DNA"/>
</dbReference>
<organism evidence="1 2">
    <name type="scientific">Rangifer tarandus platyrhynchus</name>
    <name type="common">Svalbard reindeer</name>
    <dbReference type="NCBI Taxonomy" id="3082113"/>
    <lineage>
        <taxon>Eukaryota</taxon>
        <taxon>Metazoa</taxon>
        <taxon>Chordata</taxon>
        <taxon>Craniata</taxon>
        <taxon>Vertebrata</taxon>
        <taxon>Euteleostomi</taxon>
        <taxon>Mammalia</taxon>
        <taxon>Eutheria</taxon>
        <taxon>Laurasiatheria</taxon>
        <taxon>Artiodactyla</taxon>
        <taxon>Ruminantia</taxon>
        <taxon>Pecora</taxon>
        <taxon>Cervidae</taxon>
        <taxon>Odocoileinae</taxon>
        <taxon>Rangifer</taxon>
    </lineage>
</organism>
<name>A0ACB1KG66_RANTA</name>
<dbReference type="Proteomes" id="UP001162501">
    <property type="component" value="Unassembled WGS sequence"/>
</dbReference>
<reference evidence="1" key="1">
    <citation type="submission" date="2025-03" db="EMBL/GenBank/DDBJ databases">
        <authorList>
            <consortium name="ELIXIR-Norway"/>
            <consortium name="Elixir Norway"/>
        </authorList>
    </citation>
    <scope>NUCLEOTIDE SEQUENCE</scope>
</reference>
<evidence type="ECO:0000313" key="2">
    <source>
        <dbReference type="Proteomes" id="UP001162501"/>
    </source>
</evidence>
<accession>A0ACB1KG66</accession>
<sequence>MQVMENKAAEPARVTIVHFRRGDDRLSVAAAGVQSSYVHVAVLHCHAASPAGFASPYPAAHANDGHAAETCSSHIRPHQQAAGPTLSLRLVDASSERALALITRARHPRLRFRCS</sequence>
<gene>
    <name evidence="1" type="ORF">MRATA1EN22A_LOCUS29582</name>
</gene>
<comment type="caution">
    <text evidence="1">The sequence shown here is derived from an EMBL/GenBank/DDBJ whole genome shotgun (WGS) entry which is preliminary data.</text>
</comment>
<protein>
    <submittedName>
        <fullName evidence="1">Uncharacterized protein</fullName>
    </submittedName>
</protein>
<proteinExistence type="predicted"/>
<evidence type="ECO:0000313" key="1">
    <source>
        <dbReference type="EMBL" id="CAM9186083.1"/>
    </source>
</evidence>